<keyword evidence="7" id="KW-0067">ATP-binding</keyword>
<keyword evidence="9" id="KW-0812">Transmembrane</keyword>
<organism evidence="11 12">
    <name type="scientific">Halobacillus locisalis</name>
    <dbReference type="NCBI Taxonomy" id="220753"/>
    <lineage>
        <taxon>Bacteria</taxon>
        <taxon>Bacillati</taxon>
        <taxon>Bacillota</taxon>
        <taxon>Bacilli</taxon>
        <taxon>Bacillales</taxon>
        <taxon>Bacillaceae</taxon>
        <taxon>Halobacillus</taxon>
    </lineage>
</organism>
<dbReference type="RefSeq" id="WP_181472937.1">
    <property type="nucleotide sequence ID" value="NZ_JACEFG010000003.1"/>
</dbReference>
<feature type="transmembrane region" description="Helical" evidence="9">
    <location>
        <begin position="134"/>
        <end position="151"/>
    </location>
</feature>
<feature type="transmembrane region" description="Helical" evidence="9">
    <location>
        <begin position="81"/>
        <end position="96"/>
    </location>
</feature>
<gene>
    <name evidence="11" type="ORF">H0266_13365</name>
</gene>
<sequence>MKLNNLNIIRLVMFYLISSVYYLNFPDTTFHTGVVILAVLGFTATHFALYHPKGDDYLPYILSVDFGLILVLGLLDPGSTLYLILFGVEAVTLLIVENRKKVILPFAASFLATFVSINLYTYQVTGEFSIFDNLISGAFVVFCAIVGRLIFRLTEAQQTVSDQYAELKGAHEQLKQYSEQVEELTAIEERNRISREIHDTVGHKMTALLMQLQVAKELQQVDQDKSSKALTVSEGLAREALHETRMSVRTLRADAGDARSFVTKVREVLGEYEQQTGLVSTLYVEGEALMIPPSIQLALTRLVQESLTNAVKHGGAKTCEVELVIKEEIVILTVTDDGKGSSEVQPGFGMTNMRERVQDHGGRLAFETTLEQGFSIRAEFPLKRMTWRVGGADDYTHDRR</sequence>
<evidence type="ECO:0000256" key="1">
    <source>
        <dbReference type="ARBA" id="ARBA00000085"/>
    </source>
</evidence>
<reference evidence="11 12" key="1">
    <citation type="journal article" date="2004" name="Extremophiles">
        <title>Halobacillus locisalis sp. nov., a halophilic bacterium isolated from a marine solar saltern of the Yellow Sea in Korea.</title>
        <authorList>
            <person name="Yoon J.H."/>
            <person name="Kang K.H."/>
            <person name="Oh T.K."/>
            <person name="Park Y.H."/>
        </authorList>
    </citation>
    <scope>NUCLEOTIDE SEQUENCE [LARGE SCALE GENOMIC DNA]</scope>
    <source>
        <strain evidence="11 12">KCTC 3788</strain>
    </source>
</reference>
<feature type="transmembrane region" description="Helical" evidence="9">
    <location>
        <begin position="103"/>
        <end position="122"/>
    </location>
</feature>
<dbReference type="SMART" id="SM00387">
    <property type="entry name" value="HATPase_c"/>
    <property type="match status" value="1"/>
</dbReference>
<feature type="domain" description="Histidine kinase/HSP90-like ATPase" evidence="10">
    <location>
        <begin position="294"/>
        <end position="384"/>
    </location>
</feature>
<dbReference type="PANTHER" id="PTHR24421">
    <property type="entry name" value="NITRATE/NITRITE SENSOR PROTEIN NARX-RELATED"/>
    <property type="match status" value="1"/>
</dbReference>
<feature type="transmembrane region" description="Helical" evidence="9">
    <location>
        <begin position="57"/>
        <end position="75"/>
    </location>
</feature>
<dbReference type="PANTHER" id="PTHR24421:SF10">
    <property type="entry name" value="NITRATE_NITRITE SENSOR PROTEIN NARQ"/>
    <property type="match status" value="1"/>
</dbReference>
<name>A0A838CV72_9BACI</name>
<evidence type="ECO:0000256" key="3">
    <source>
        <dbReference type="ARBA" id="ARBA00022553"/>
    </source>
</evidence>
<dbReference type="Gene3D" id="1.20.5.1930">
    <property type="match status" value="1"/>
</dbReference>
<evidence type="ECO:0000256" key="6">
    <source>
        <dbReference type="ARBA" id="ARBA00022777"/>
    </source>
</evidence>
<dbReference type="Pfam" id="PF02518">
    <property type="entry name" value="HATPase_c"/>
    <property type="match status" value="1"/>
</dbReference>
<dbReference type="InterPro" id="IPR036890">
    <property type="entry name" value="HATPase_C_sf"/>
</dbReference>
<dbReference type="Pfam" id="PF07730">
    <property type="entry name" value="HisKA_3"/>
    <property type="match status" value="1"/>
</dbReference>
<evidence type="ECO:0000256" key="7">
    <source>
        <dbReference type="ARBA" id="ARBA00022840"/>
    </source>
</evidence>
<evidence type="ECO:0000313" key="12">
    <source>
        <dbReference type="Proteomes" id="UP000571017"/>
    </source>
</evidence>
<dbReference type="InterPro" id="IPR003594">
    <property type="entry name" value="HATPase_dom"/>
</dbReference>
<dbReference type="GO" id="GO:0046983">
    <property type="term" value="F:protein dimerization activity"/>
    <property type="evidence" value="ECO:0007669"/>
    <property type="project" value="InterPro"/>
</dbReference>
<dbReference type="CDD" id="cd16917">
    <property type="entry name" value="HATPase_UhpB-NarQ-NarX-like"/>
    <property type="match status" value="1"/>
</dbReference>
<feature type="transmembrane region" description="Helical" evidence="9">
    <location>
        <begin position="7"/>
        <end position="24"/>
    </location>
</feature>
<dbReference type="SUPFAM" id="SSF55874">
    <property type="entry name" value="ATPase domain of HSP90 chaperone/DNA topoisomerase II/histidine kinase"/>
    <property type="match status" value="1"/>
</dbReference>
<dbReference type="InterPro" id="IPR011712">
    <property type="entry name" value="Sig_transdc_His_kin_sub3_dim/P"/>
</dbReference>
<keyword evidence="9" id="KW-1133">Transmembrane helix</keyword>
<evidence type="ECO:0000313" key="11">
    <source>
        <dbReference type="EMBL" id="MBA2175880.1"/>
    </source>
</evidence>
<dbReference type="GO" id="GO:0000155">
    <property type="term" value="F:phosphorelay sensor kinase activity"/>
    <property type="evidence" value="ECO:0007669"/>
    <property type="project" value="InterPro"/>
</dbReference>
<evidence type="ECO:0000256" key="9">
    <source>
        <dbReference type="SAM" id="Phobius"/>
    </source>
</evidence>
<keyword evidence="12" id="KW-1185">Reference proteome</keyword>
<proteinExistence type="predicted"/>
<dbReference type="EMBL" id="JACEFG010000003">
    <property type="protein sequence ID" value="MBA2175880.1"/>
    <property type="molecule type" value="Genomic_DNA"/>
</dbReference>
<dbReference type="AlphaFoldDB" id="A0A838CV72"/>
<keyword evidence="4" id="KW-0808">Transferase</keyword>
<dbReference type="GO" id="GO:0016020">
    <property type="term" value="C:membrane"/>
    <property type="evidence" value="ECO:0007669"/>
    <property type="project" value="InterPro"/>
</dbReference>
<dbReference type="InterPro" id="IPR050482">
    <property type="entry name" value="Sensor_HK_TwoCompSys"/>
</dbReference>
<evidence type="ECO:0000256" key="5">
    <source>
        <dbReference type="ARBA" id="ARBA00022741"/>
    </source>
</evidence>
<evidence type="ECO:0000256" key="4">
    <source>
        <dbReference type="ARBA" id="ARBA00022679"/>
    </source>
</evidence>
<keyword evidence="6 11" id="KW-0418">Kinase</keyword>
<evidence type="ECO:0000256" key="8">
    <source>
        <dbReference type="ARBA" id="ARBA00023012"/>
    </source>
</evidence>
<comment type="caution">
    <text evidence="11">The sequence shown here is derived from an EMBL/GenBank/DDBJ whole genome shotgun (WGS) entry which is preliminary data.</text>
</comment>
<keyword evidence="3" id="KW-0597">Phosphoprotein</keyword>
<accession>A0A838CV72</accession>
<keyword evidence="9" id="KW-0472">Membrane</keyword>
<feature type="transmembrane region" description="Helical" evidence="9">
    <location>
        <begin position="30"/>
        <end position="50"/>
    </location>
</feature>
<keyword evidence="5" id="KW-0547">Nucleotide-binding</keyword>
<evidence type="ECO:0000259" key="10">
    <source>
        <dbReference type="SMART" id="SM00387"/>
    </source>
</evidence>
<keyword evidence="8" id="KW-0902">Two-component regulatory system</keyword>
<protein>
    <recommendedName>
        <fullName evidence="2">histidine kinase</fullName>
        <ecNumber evidence="2">2.7.13.3</ecNumber>
    </recommendedName>
</protein>
<dbReference type="GO" id="GO:0005524">
    <property type="term" value="F:ATP binding"/>
    <property type="evidence" value="ECO:0007669"/>
    <property type="project" value="UniProtKB-KW"/>
</dbReference>
<comment type="catalytic activity">
    <reaction evidence="1">
        <text>ATP + protein L-histidine = ADP + protein N-phospho-L-histidine.</text>
        <dbReference type="EC" id="2.7.13.3"/>
    </reaction>
</comment>
<dbReference type="Proteomes" id="UP000571017">
    <property type="component" value="Unassembled WGS sequence"/>
</dbReference>
<evidence type="ECO:0000256" key="2">
    <source>
        <dbReference type="ARBA" id="ARBA00012438"/>
    </source>
</evidence>
<dbReference type="Gene3D" id="3.30.565.10">
    <property type="entry name" value="Histidine kinase-like ATPase, C-terminal domain"/>
    <property type="match status" value="1"/>
</dbReference>
<dbReference type="EC" id="2.7.13.3" evidence="2"/>